<feature type="transmembrane region" description="Helical" evidence="17">
    <location>
        <begin position="63"/>
        <end position="87"/>
    </location>
</feature>
<evidence type="ECO:0000256" key="3">
    <source>
        <dbReference type="ARBA" id="ARBA00015946"/>
    </source>
</evidence>
<keyword evidence="5 16" id="KW-0679">Respiratory chain</keyword>
<proteinExistence type="inferred from homology"/>
<evidence type="ECO:0000256" key="2">
    <source>
        <dbReference type="ARBA" id="ARBA00007866"/>
    </source>
</evidence>
<keyword evidence="10" id="KW-1278">Translocase</keyword>
<dbReference type="GO" id="GO:0042773">
    <property type="term" value="P:ATP synthesis coupled electron transport"/>
    <property type="evidence" value="ECO:0007669"/>
    <property type="project" value="TreeGrafter"/>
</dbReference>
<comment type="subcellular location">
    <subcellularLocation>
        <location evidence="1 16">Mitochondrion inner membrane</location>
        <topology evidence="1 16">Multi-pass membrane protein</topology>
    </subcellularLocation>
</comment>
<evidence type="ECO:0000313" key="20">
    <source>
        <dbReference type="EMBL" id="ABF21344.1"/>
    </source>
</evidence>
<dbReference type="InterPro" id="IPR036257">
    <property type="entry name" value="Cyt_c_oxidase_su2_TM_sf"/>
</dbReference>
<keyword evidence="14 16" id="KW-0472">Membrane</keyword>
<sequence length="230" mass="25750">MSTFSQITLSDPCSPISMLLNQFHDMALLVIITVLTFVGYALVSILRNSFTFRFLLEAMRLEIAWTIIPGFALVFLAIPSLHLLYVMDELKSPMITMKVIGHQWYWSYEYSDLGYGIAFDSYMLNESDLPKGGYRLLDVDNRAVLPYNTEIRLIITSADVIHSWAIPTACIKADAIPGRLNQVALSFSRPGIFYGQCSEICGANHSFMPIVVEAISPKSFISWAQASKSS</sequence>
<evidence type="ECO:0000256" key="9">
    <source>
        <dbReference type="ARBA" id="ARBA00022842"/>
    </source>
</evidence>
<dbReference type="GO" id="GO:0004129">
    <property type="term" value="F:cytochrome-c oxidase activity"/>
    <property type="evidence" value="ECO:0007669"/>
    <property type="project" value="UniProtKB-EC"/>
</dbReference>
<feature type="transmembrane region" description="Helical" evidence="17">
    <location>
        <begin position="26"/>
        <end position="43"/>
    </location>
</feature>
<gene>
    <name evidence="20" type="primary">COX2</name>
</gene>
<dbReference type="Gene3D" id="2.60.40.420">
    <property type="entry name" value="Cupredoxins - blue copper proteins"/>
    <property type="match status" value="1"/>
</dbReference>
<dbReference type="InterPro" id="IPR002429">
    <property type="entry name" value="CcO_II-like_C"/>
</dbReference>
<keyword evidence="6 16" id="KW-0812">Transmembrane</keyword>
<evidence type="ECO:0000256" key="1">
    <source>
        <dbReference type="ARBA" id="ARBA00004448"/>
    </source>
</evidence>
<dbReference type="FunFam" id="2.60.40.420:FF:000001">
    <property type="entry name" value="Cytochrome c oxidase subunit 2"/>
    <property type="match status" value="1"/>
</dbReference>
<comment type="similarity">
    <text evidence="2 16">Belongs to the cytochrome c oxidase subunit 2 family.</text>
</comment>
<dbReference type="PANTHER" id="PTHR22888:SF9">
    <property type="entry name" value="CYTOCHROME C OXIDASE SUBUNIT 2"/>
    <property type="match status" value="1"/>
</dbReference>
<dbReference type="Pfam" id="PF02790">
    <property type="entry name" value="COX2_TM"/>
    <property type="match status" value="1"/>
</dbReference>
<keyword evidence="12 17" id="KW-1133">Transmembrane helix</keyword>
<dbReference type="Gene3D" id="1.10.287.90">
    <property type="match status" value="1"/>
</dbReference>
<dbReference type="CDD" id="cd13912">
    <property type="entry name" value="CcO_II_C"/>
    <property type="match status" value="1"/>
</dbReference>
<dbReference type="SUPFAM" id="SSF81464">
    <property type="entry name" value="Cytochrome c oxidase subunit II-like, transmembrane region"/>
    <property type="match status" value="1"/>
</dbReference>
<evidence type="ECO:0000259" key="19">
    <source>
        <dbReference type="PROSITE" id="PS50999"/>
    </source>
</evidence>
<dbReference type="GO" id="GO:0005743">
    <property type="term" value="C:mitochondrial inner membrane"/>
    <property type="evidence" value="ECO:0007669"/>
    <property type="project" value="UniProtKB-SubCell"/>
</dbReference>
<keyword evidence="16 20" id="KW-0496">Mitochondrion</keyword>
<comment type="catalytic activity">
    <reaction evidence="15">
        <text>4 Fe(II)-[cytochrome c] + O2 + 8 H(+)(in) = 4 Fe(III)-[cytochrome c] + 2 H2O + 4 H(+)(out)</text>
        <dbReference type="Rhea" id="RHEA:11436"/>
        <dbReference type="Rhea" id="RHEA-COMP:10350"/>
        <dbReference type="Rhea" id="RHEA-COMP:14399"/>
        <dbReference type="ChEBI" id="CHEBI:15377"/>
        <dbReference type="ChEBI" id="CHEBI:15378"/>
        <dbReference type="ChEBI" id="CHEBI:15379"/>
        <dbReference type="ChEBI" id="CHEBI:29033"/>
        <dbReference type="ChEBI" id="CHEBI:29034"/>
        <dbReference type="EC" id="7.1.1.9"/>
    </reaction>
    <physiologicalReaction direction="left-to-right" evidence="15">
        <dbReference type="Rhea" id="RHEA:11437"/>
    </physiologicalReaction>
</comment>
<dbReference type="AlphaFoldDB" id="Q19NV4"/>
<comment type="function">
    <text evidence="16">Component of the cytochrome c oxidase, the last enzyme in the mitochondrial electron transport chain which drives oxidative phosphorylation. The respiratory chain contains 3 multisubunit complexes succinate dehydrogenase (complex II, CII), ubiquinol-cytochrome c oxidoreductase (cytochrome b-c1 complex, complex III, CIII) and cytochrome c oxidase (complex IV, CIV), that cooperate to transfer electrons derived from NADH and succinate to molecular oxygen, creating an electrochemical gradient over the inner membrane that drives transmembrane transport and the ATP synthase. Cytochrome c oxidase is the component of the respiratory chain that catalyzes the reduction of oxygen to water. Electrons originating from reduced cytochrome c in the intermembrane space (IMS) are transferred via the dinuclear copper A center (CU(A)) of subunit 2 and heme A of subunit 1 to the active site in subunit 1, a binuclear center (BNC) formed by heme A3 and copper B (CU(B)). The BNC reduces molecular oxygen to 2 water molecules using 4 electrons from cytochrome c in the IMS and 4 protons from the mitochondrial matrix.</text>
</comment>
<evidence type="ECO:0000256" key="13">
    <source>
        <dbReference type="ARBA" id="ARBA00023008"/>
    </source>
</evidence>
<keyword evidence="7 16" id="KW-0479">Metal-binding</keyword>
<feature type="domain" description="Cytochrome oxidase subunit II transmembrane region profile" evidence="19">
    <location>
        <begin position="1"/>
        <end position="91"/>
    </location>
</feature>
<feature type="domain" description="Cytochrome oxidase subunit II copper A binding" evidence="18">
    <location>
        <begin position="92"/>
        <end position="226"/>
    </location>
</feature>
<name>Q19NV4_9ANNE</name>
<dbReference type="EMBL" id="DQ517436">
    <property type="protein sequence ID" value="ABF21344.1"/>
    <property type="molecule type" value="Genomic_DNA"/>
</dbReference>
<keyword evidence="8 16" id="KW-0999">Mitochondrion inner membrane</keyword>
<keyword evidence="13 16" id="KW-0186">Copper</keyword>
<evidence type="ECO:0000256" key="16">
    <source>
        <dbReference type="RuleBase" id="RU000457"/>
    </source>
</evidence>
<dbReference type="InterPro" id="IPR045187">
    <property type="entry name" value="CcO_II"/>
</dbReference>
<evidence type="ECO:0000256" key="11">
    <source>
        <dbReference type="ARBA" id="ARBA00022982"/>
    </source>
</evidence>
<evidence type="ECO:0000256" key="8">
    <source>
        <dbReference type="ARBA" id="ARBA00022792"/>
    </source>
</evidence>
<evidence type="ECO:0000256" key="12">
    <source>
        <dbReference type="ARBA" id="ARBA00022989"/>
    </source>
</evidence>
<dbReference type="SUPFAM" id="SSF49503">
    <property type="entry name" value="Cupredoxins"/>
    <property type="match status" value="1"/>
</dbReference>
<dbReference type="InterPro" id="IPR011759">
    <property type="entry name" value="Cyt_c_oxidase_su2_TM_dom"/>
</dbReference>
<dbReference type="PROSITE" id="PS50857">
    <property type="entry name" value="COX2_CUA"/>
    <property type="match status" value="1"/>
</dbReference>
<keyword evidence="4 16" id="KW-0813">Transport</keyword>
<dbReference type="Pfam" id="PF00116">
    <property type="entry name" value="COX2"/>
    <property type="match status" value="1"/>
</dbReference>
<organism evidence="20">
    <name type="scientific">Scoloplos cf. armiger CB-2006</name>
    <dbReference type="NCBI Taxonomy" id="375448"/>
    <lineage>
        <taxon>Eukaryota</taxon>
        <taxon>Metazoa</taxon>
        <taxon>Spiralia</taxon>
        <taxon>Lophotrochozoa</taxon>
        <taxon>Annelida</taxon>
        <taxon>Polychaeta</taxon>
        <taxon>Sedentaria</taxon>
        <taxon>Scolecida</taxon>
        <taxon>Orbiniidae</taxon>
        <taxon>Scoloplos</taxon>
    </lineage>
</organism>
<evidence type="ECO:0000256" key="7">
    <source>
        <dbReference type="ARBA" id="ARBA00022723"/>
    </source>
</evidence>
<geneLocation type="mitochondrion" evidence="20"/>
<dbReference type="PANTHER" id="PTHR22888">
    <property type="entry name" value="CYTOCHROME C OXIDASE, SUBUNIT II"/>
    <property type="match status" value="1"/>
</dbReference>
<keyword evidence="11 16" id="KW-0249">Electron transport</keyword>
<dbReference type="PROSITE" id="PS50999">
    <property type="entry name" value="COX2_TM"/>
    <property type="match status" value="1"/>
</dbReference>
<evidence type="ECO:0000256" key="6">
    <source>
        <dbReference type="ARBA" id="ARBA00022692"/>
    </source>
</evidence>
<evidence type="ECO:0000259" key="18">
    <source>
        <dbReference type="PROSITE" id="PS50857"/>
    </source>
</evidence>
<dbReference type="PRINTS" id="PR01166">
    <property type="entry name" value="CYCOXIDASEII"/>
</dbReference>
<dbReference type="InterPro" id="IPR008972">
    <property type="entry name" value="Cupredoxin"/>
</dbReference>
<evidence type="ECO:0000256" key="5">
    <source>
        <dbReference type="ARBA" id="ARBA00022660"/>
    </source>
</evidence>
<protein>
    <recommendedName>
        <fullName evidence="3 16">Cytochrome c oxidase subunit 2</fullName>
    </recommendedName>
</protein>
<evidence type="ECO:0000256" key="14">
    <source>
        <dbReference type="ARBA" id="ARBA00023136"/>
    </source>
</evidence>
<evidence type="ECO:0000256" key="17">
    <source>
        <dbReference type="SAM" id="Phobius"/>
    </source>
</evidence>
<reference evidence="20" key="1">
    <citation type="journal article" date="2006" name="BMC Evol. Biol.">
        <title>Mitochondrial sequence data expose the putative cosmopolitan polychaete Scoloplos armiger (Annelida, Orbiniidae) as a species complex.</title>
        <authorList>
            <person name="Bleidorn C."/>
            <person name="Kruse I."/>
            <person name="Albrecht S."/>
            <person name="Bartolomaeus T."/>
        </authorList>
    </citation>
    <scope>NUCLEOTIDE SEQUENCE</scope>
</reference>
<accession>Q19NV4</accession>
<dbReference type="InterPro" id="IPR034210">
    <property type="entry name" value="CcO_II_C"/>
</dbReference>
<keyword evidence="9" id="KW-0460">Magnesium</keyword>
<dbReference type="InterPro" id="IPR001505">
    <property type="entry name" value="Copper_CuA"/>
</dbReference>
<dbReference type="GO" id="GO:0005507">
    <property type="term" value="F:copper ion binding"/>
    <property type="evidence" value="ECO:0007669"/>
    <property type="project" value="InterPro"/>
</dbReference>
<dbReference type="PROSITE" id="PS00078">
    <property type="entry name" value="COX2"/>
    <property type="match status" value="1"/>
</dbReference>
<evidence type="ECO:0000256" key="10">
    <source>
        <dbReference type="ARBA" id="ARBA00022967"/>
    </source>
</evidence>
<evidence type="ECO:0000256" key="15">
    <source>
        <dbReference type="ARBA" id="ARBA00049512"/>
    </source>
</evidence>
<comment type="cofactor">
    <cofactor evidence="16">
        <name>Cu cation</name>
        <dbReference type="ChEBI" id="CHEBI:23378"/>
    </cofactor>
    <text evidence="16">Binds a copper A center.</text>
</comment>
<evidence type="ECO:0000256" key="4">
    <source>
        <dbReference type="ARBA" id="ARBA00022448"/>
    </source>
</evidence>